<evidence type="ECO:0000256" key="3">
    <source>
        <dbReference type="ARBA" id="ARBA00021840"/>
    </source>
</evidence>
<keyword evidence="4" id="KW-0175">Coiled coil</keyword>
<dbReference type="Pfam" id="PF02646">
    <property type="entry name" value="RmuC"/>
    <property type="match status" value="1"/>
</dbReference>
<gene>
    <name evidence="7" type="primary">rmuC</name>
    <name evidence="7" type="ORF">D8780_01340</name>
</gene>
<proteinExistence type="inferred from homology"/>
<protein>
    <recommendedName>
        <fullName evidence="3">DNA recombination protein RmuC homolog</fullName>
    </recommendedName>
</protein>
<evidence type="ECO:0000313" key="8">
    <source>
        <dbReference type="Proteomes" id="UP000281094"/>
    </source>
</evidence>
<evidence type="ECO:0000313" key="7">
    <source>
        <dbReference type="EMBL" id="RLQ87057.1"/>
    </source>
</evidence>
<sequence>METASLTMPIALPGGLTLPLWMLASALLIFAVVIGRMTAGRHNLARVEHQQAELAGRLGALADHIGERQEALDARLARRLESLSGRLGESLTKQNKATQTNLTELAERLAVIDSAQRNIGELAGEMMGLQAILADKQTRGLFGERRMEAILRDALPVGSFDLQTRLSSGTRPDALVHLPGGAPPLAIDAKFPLEAWRALGEADDDLTRDAARKRFRRDMAVHVDAVADKYLRPGETQDFAFLFVPSESVFADLHEHFGPIVERAARRRVMLVSPSLLMLALGIVHSMRRDEAMAREAHRIQAEVAALMDEIGAVDTLLGKLQSHFGQSQKDIDALARTIGRLTRRGDAIAAVELSPKDDADSAMAAE</sequence>
<dbReference type="EMBL" id="RCWN01000001">
    <property type="protein sequence ID" value="RLQ87057.1"/>
    <property type="molecule type" value="Genomic_DNA"/>
</dbReference>
<organism evidence="7 8">
    <name type="scientific">Notoacmeibacter ruber</name>
    <dbReference type="NCBI Taxonomy" id="2670375"/>
    <lineage>
        <taxon>Bacteria</taxon>
        <taxon>Pseudomonadati</taxon>
        <taxon>Pseudomonadota</taxon>
        <taxon>Alphaproteobacteria</taxon>
        <taxon>Hyphomicrobiales</taxon>
        <taxon>Notoacmeibacteraceae</taxon>
        <taxon>Notoacmeibacter</taxon>
    </lineage>
</organism>
<keyword evidence="6" id="KW-0812">Transmembrane</keyword>
<feature type="transmembrane region" description="Helical" evidence="6">
    <location>
        <begin position="20"/>
        <end position="39"/>
    </location>
</feature>
<keyword evidence="5" id="KW-0233">DNA recombination</keyword>
<keyword evidence="8" id="KW-1185">Reference proteome</keyword>
<dbReference type="Proteomes" id="UP000281094">
    <property type="component" value="Unassembled WGS sequence"/>
</dbReference>
<name>A0A3L7J8J5_9HYPH</name>
<keyword evidence="6" id="KW-0472">Membrane</keyword>
<evidence type="ECO:0000256" key="2">
    <source>
        <dbReference type="ARBA" id="ARBA00009840"/>
    </source>
</evidence>
<dbReference type="GO" id="GO:0006310">
    <property type="term" value="P:DNA recombination"/>
    <property type="evidence" value="ECO:0007669"/>
    <property type="project" value="UniProtKB-KW"/>
</dbReference>
<comment type="function">
    <text evidence="1">Involved in DNA recombination.</text>
</comment>
<comment type="similarity">
    <text evidence="2">Belongs to the RmuC family.</text>
</comment>
<dbReference type="PANTHER" id="PTHR30563:SF0">
    <property type="entry name" value="DNA RECOMBINATION PROTEIN RMUC"/>
    <property type="match status" value="1"/>
</dbReference>
<keyword evidence="6" id="KW-1133">Transmembrane helix</keyword>
<dbReference type="RefSeq" id="WP_121644025.1">
    <property type="nucleotide sequence ID" value="NZ_RCWN01000001.1"/>
</dbReference>
<evidence type="ECO:0000256" key="4">
    <source>
        <dbReference type="ARBA" id="ARBA00023054"/>
    </source>
</evidence>
<comment type="caution">
    <text evidence="7">The sequence shown here is derived from an EMBL/GenBank/DDBJ whole genome shotgun (WGS) entry which is preliminary data.</text>
</comment>
<evidence type="ECO:0000256" key="1">
    <source>
        <dbReference type="ARBA" id="ARBA00003416"/>
    </source>
</evidence>
<reference evidence="7 8" key="1">
    <citation type="submission" date="2018-10" db="EMBL/GenBank/DDBJ databases">
        <title>Notoacmeibacter sp. M2BS9Y-3-1, whole genome shotgun sequence.</title>
        <authorList>
            <person name="Tuo L."/>
        </authorList>
    </citation>
    <scope>NUCLEOTIDE SEQUENCE [LARGE SCALE GENOMIC DNA]</scope>
    <source>
        <strain evidence="7 8">M2BS9Y-3-1</strain>
    </source>
</reference>
<accession>A0A3L7J8J5</accession>
<evidence type="ECO:0000256" key="5">
    <source>
        <dbReference type="ARBA" id="ARBA00023172"/>
    </source>
</evidence>
<evidence type="ECO:0000256" key="6">
    <source>
        <dbReference type="SAM" id="Phobius"/>
    </source>
</evidence>
<dbReference type="AlphaFoldDB" id="A0A3L7J8J5"/>
<dbReference type="PANTHER" id="PTHR30563">
    <property type="entry name" value="DNA RECOMBINATION PROTEIN RMUC"/>
    <property type="match status" value="1"/>
</dbReference>
<dbReference type="InterPro" id="IPR003798">
    <property type="entry name" value="DNA_recombination_RmuC"/>
</dbReference>